<gene>
    <name evidence="1" type="ORF">LCGC14_0475250</name>
</gene>
<evidence type="ECO:0008006" key="2">
    <source>
        <dbReference type="Google" id="ProtNLM"/>
    </source>
</evidence>
<name>A0A0F9STU1_9ZZZZ</name>
<organism evidence="1">
    <name type="scientific">marine sediment metagenome</name>
    <dbReference type="NCBI Taxonomy" id="412755"/>
    <lineage>
        <taxon>unclassified sequences</taxon>
        <taxon>metagenomes</taxon>
        <taxon>ecological metagenomes</taxon>
    </lineage>
</organism>
<proteinExistence type="predicted"/>
<evidence type="ECO:0000313" key="1">
    <source>
        <dbReference type="EMBL" id="KKN66047.1"/>
    </source>
</evidence>
<protein>
    <recommendedName>
        <fullName evidence="2">Toprim domain-containing protein</fullName>
    </recommendedName>
</protein>
<comment type="caution">
    <text evidence="1">The sequence shown here is derived from an EMBL/GenBank/DDBJ whole genome shotgun (WGS) entry which is preliminary data.</text>
</comment>
<sequence length="282" mass="32024">MSKSDWVRIEDAGILCAICQKPNWCLAHIDGKRIICPRVKSNVHLKKAGFMHKVFDNGLKKRKFNKKHTAYYRKGINWKNINKLYCSKLKNKQYPYLRYTSFALELGISKETLEAFGLGWDGEAWTFPARDGNLEIVGIMRRFPDGHKIWVSRSKPGLFIPKVKSFEGNVFVTEGVTDAAAMVDYGFRALGRSNCQTGVAYIKNFLYNHPKIGQVTIVGDNDPDNVHGNVGQVGAFTLAKELYKATSFTAVLEVPEQFKDVRLWLTKSKVTKDEIIDGVRRL</sequence>
<accession>A0A0F9STU1</accession>
<dbReference type="EMBL" id="LAZR01000511">
    <property type="protein sequence ID" value="KKN66047.1"/>
    <property type="molecule type" value="Genomic_DNA"/>
</dbReference>
<dbReference type="AlphaFoldDB" id="A0A0F9STU1"/>
<reference evidence="1" key="1">
    <citation type="journal article" date="2015" name="Nature">
        <title>Complex archaea that bridge the gap between prokaryotes and eukaryotes.</title>
        <authorList>
            <person name="Spang A."/>
            <person name="Saw J.H."/>
            <person name="Jorgensen S.L."/>
            <person name="Zaremba-Niedzwiedzka K."/>
            <person name="Martijn J."/>
            <person name="Lind A.E."/>
            <person name="van Eijk R."/>
            <person name="Schleper C."/>
            <person name="Guy L."/>
            <person name="Ettema T.J."/>
        </authorList>
    </citation>
    <scope>NUCLEOTIDE SEQUENCE</scope>
</reference>
<dbReference type="Gene3D" id="3.40.1360.10">
    <property type="match status" value="1"/>
</dbReference>